<dbReference type="RefSeq" id="WP_047911871.1">
    <property type="nucleotide sequence ID" value="NZ_CP118101.1"/>
</dbReference>
<dbReference type="EMBL" id="CP118101">
    <property type="protein sequence ID" value="WDH80579.1"/>
    <property type="molecule type" value="Genomic_DNA"/>
</dbReference>
<feature type="chain" id="PRO_5043657243" description="YtkA-like domain-containing protein" evidence="2">
    <location>
        <begin position="29"/>
        <end position="158"/>
    </location>
</feature>
<gene>
    <name evidence="3" type="ORF">PUW23_13515</name>
</gene>
<dbReference type="PROSITE" id="PS51257">
    <property type="entry name" value="PROKAR_LIPOPROTEIN"/>
    <property type="match status" value="1"/>
</dbReference>
<proteinExistence type="predicted"/>
<name>A0AAX3MW66_9BACL</name>
<evidence type="ECO:0000313" key="3">
    <source>
        <dbReference type="EMBL" id="WDH80579.1"/>
    </source>
</evidence>
<dbReference type="Proteomes" id="UP001220962">
    <property type="component" value="Chromosome"/>
</dbReference>
<accession>A0AAX3MW66</accession>
<reference evidence="3" key="1">
    <citation type="submission" date="2023-02" db="EMBL/GenBank/DDBJ databases">
        <title>Pathogen: clinical or host-associated sample.</title>
        <authorList>
            <person name="Hergert J."/>
            <person name="Casey R."/>
            <person name="Wagner J."/>
            <person name="Young E.L."/>
            <person name="Oakeson K.F."/>
        </authorList>
    </citation>
    <scope>NUCLEOTIDE SEQUENCE</scope>
    <source>
        <strain evidence="3">2022CK-00830</strain>
    </source>
</reference>
<feature type="signal peptide" evidence="2">
    <location>
        <begin position="1"/>
        <end position="28"/>
    </location>
</feature>
<dbReference type="AlphaFoldDB" id="A0AAX3MW66"/>
<evidence type="ECO:0000256" key="2">
    <source>
        <dbReference type="SAM" id="SignalP"/>
    </source>
</evidence>
<feature type="region of interest" description="Disordered" evidence="1">
    <location>
        <begin position="139"/>
        <end position="158"/>
    </location>
</feature>
<evidence type="ECO:0000256" key="1">
    <source>
        <dbReference type="SAM" id="MobiDB-lite"/>
    </source>
</evidence>
<keyword evidence="2" id="KW-0732">Signal</keyword>
<sequence length="158" mass="17568">MKKKSSLIYSYILLTLLLSACTSVDADAAQKYKQENVLRAEITVPESIQIGVPQSYVAKLVQRDINVDNPDVIQFHIWSSDDREEPFHETIEPIHSNNGMFTADIVLPQDGIYYFQVMASSQGSEVMPTVQLIVGDVEVPEAEQNNSTSGTNNSGEHH</sequence>
<evidence type="ECO:0000313" key="4">
    <source>
        <dbReference type="Proteomes" id="UP001220962"/>
    </source>
</evidence>
<organism evidence="3 4">
    <name type="scientific">Paenibacillus urinalis</name>
    <dbReference type="NCBI Taxonomy" id="521520"/>
    <lineage>
        <taxon>Bacteria</taxon>
        <taxon>Bacillati</taxon>
        <taxon>Bacillota</taxon>
        <taxon>Bacilli</taxon>
        <taxon>Bacillales</taxon>
        <taxon>Paenibacillaceae</taxon>
        <taxon>Paenibacillus</taxon>
    </lineage>
</organism>
<evidence type="ECO:0008006" key="5">
    <source>
        <dbReference type="Google" id="ProtNLM"/>
    </source>
</evidence>
<feature type="compositionally biased region" description="Low complexity" evidence="1">
    <location>
        <begin position="145"/>
        <end position="158"/>
    </location>
</feature>
<protein>
    <recommendedName>
        <fullName evidence="5">YtkA-like domain-containing protein</fullName>
    </recommendedName>
</protein>